<proteinExistence type="predicted"/>
<organism evidence="2 3">
    <name type="scientific">Psilocybe cyanescens</name>
    <dbReference type="NCBI Taxonomy" id="93625"/>
    <lineage>
        <taxon>Eukaryota</taxon>
        <taxon>Fungi</taxon>
        <taxon>Dikarya</taxon>
        <taxon>Basidiomycota</taxon>
        <taxon>Agaricomycotina</taxon>
        <taxon>Agaricomycetes</taxon>
        <taxon>Agaricomycetidae</taxon>
        <taxon>Agaricales</taxon>
        <taxon>Agaricineae</taxon>
        <taxon>Strophariaceae</taxon>
        <taxon>Psilocybe</taxon>
    </lineage>
</organism>
<comment type="caution">
    <text evidence="2">The sequence shown here is derived from an EMBL/GenBank/DDBJ whole genome shotgun (WGS) entry which is preliminary data.</text>
</comment>
<dbReference type="AlphaFoldDB" id="A0A409X5L6"/>
<dbReference type="Proteomes" id="UP000283269">
    <property type="component" value="Unassembled WGS sequence"/>
</dbReference>
<dbReference type="InParanoid" id="A0A409X5L6"/>
<feature type="region of interest" description="Disordered" evidence="1">
    <location>
        <begin position="14"/>
        <end position="73"/>
    </location>
</feature>
<sequence length="181" mass="18851">MVSIPHHPFVSSVLASLSPPSTLPSPTSPPPKCPSAPSPLPPLSMKCPLPPSKQKLSLKSHTAATAAPPLSPPKLHVSCKWNQLNINKSATKQTKTAAEEEGAEADEGEGKSARGKALSKIHKTLTQQRQEDAADAAMGPPAHLKLVAQKLDRAATSVAPPECPPSFPSPSHCVCASHCCC</sequence>
<feature type="compositionally biased region" description="Pro residues" evidence="1">
    <location>
        <begin position="21"/>
        <end position="42"/>
    </location>
</feature>
<protein>
    <submittedName>
        <fullName evidence="2">Uncharacterized protein</fullName>
    </submittedName>
</protein>
<evidence type="ECO:0000313" key="2">
    <source>
        <dbReference type="EMBL" id="PPQ86022.1"/>
    </source>
</evidence>
<reference evidence="2 3" key="1">
    <citation type="journal article" date="2018" name="Evol. Lett.">
        <title>Horizontal gene cluster transfer increased hallucinogenic mushroom diversity.</title>
        <authorList>
            <person name="Reynolds H.T."/>
            <person name="Vijayakumar V."/>
            <person name="Gluck-Thaler E."/>
            <person name="Korotkin H.B."/>
            <person name="Matheny P.B."/>
            <person name="Slot J.C."/>
        </authorList>
    </citation>
    <scope>NUCLEOTIDE SEQUENCE [LARGE SCALE GENOMIC DNA]</scope>
    <source>
        <strain evidence="2 3">2631</strain>
    </source>
</reference>
<gene>
    <name evidence="2" type="ORF">CVT25_001378</name>
</gene>
<accession>A0A409X5L6</accession>
<evidence type="ECO:0000313" key="3">
    <source>
        <dbReference type="Proteomes" id="UP000283269"/>
    </source>
</evidence>
<name>A0A409X5L6_PSICY</name>
<keyword evidence="3" id="KW-1185">Reference proteome</keyword>
<feature type="region of interest" description="Disordered" evidence="1">
    <location>
        <begin position="90"/>
        <end position="117"/>
    </location>
</feature>
<dbReference type="EMBL" id="NHYD01002577">
    <property type="protein sequence ID" value="PPQ86022.1"/>
    <property type="molecule type" value="Genomic_DNA"/>
</dbReference>
<evidence type="ECO:0000256" key="1">
    <source>
        <dbReference type="SAM" id="MobiDB-lite"/>
    </source>
</evidence>